<dbReference type="Proteomes" id="UP000034805">
    <property type="component" value="Unassembled WGS sequence"/>
</dbReference>
<evidence type="ECO:0000313" key="3">
    <source>
        <dbReference type="EMBL" id="KPP66214.1"/>
    </source>
</evidence>
<dbReference type="Pfam" id="PF02158">
    <property type="entry name" value="Neuregulin"/>
    <property type="match status" value="1"/>
</dbReference>
<proteinExistence type="predicted"/>
<feature type="region of interest" description="Disordered" evidence="1">
    <location>
        <begin position="1"/>
        <end position="86"/>
    </location>
</feature>
<comment type="caution">
    <text evidence="3">The sequence shown here is derived from an EMBL/GenBank/DDBJ whole genome shotgun (WGS) entry which is preliminary data.</text>
</comment>
<organism evidence="3 4">
    <name type="scientific">Scleropages formosus</name>
    <name type="common">Asian bonytongue</name>
    <name type="synonym">Osteoglossum formosum</name>
    <dbReference type="NCBI Taxonomy" id="113540"/>
    <lineage>
        <taxon>Eukaryota</taxon>
        <taxon>Metazoa</taxon>
        <taxon>Chordata</taxon>
        <taxon>Craniata</taxon>
        <taxon>Vertebrata</taxon>
        <taxon>Euteleostomi</taxon>
        <taxon>Actinopterygii</taxon>
        <taxon>Neopterygii</taxon>
        <taxon>Teleostei</taxon>
        <taxon>Osteoglossocephala</taxon>
        <taxon>Osteoglossomorpha</taxon>
        <taxon>Osteoglossiformes</taxon>
        <taxon>Osteoglossidae</taxon>
        <taxon>Scleropages</taxon>
    </lineage>
</organism>
<evidence type="ECO:0000256" key="1">
    <source>
        <dbReference type="SAM" id="MobiDB-lite"/>
    </source>
</evidence>
<accession>A0A0P7V1V1</accession>
<dbReference type="AlphaFoldDB" id="A0A0P7V1V1"/>
<feature type="domain" description="Neuregulin C-terminal" evidence="2">
    <location>
        <begin position="1"/>
        <end position="67"/>
    </location>
</feature>
<dbReference type="InterPro" id="IPR002154">
    <property type="entry name" value="Neuregulin_C"/>
</dbReference>
<feature type="compositionally biased region" description="Polar residues" evidence="1">
    <location>
        <begin position="35"/>
        <end position="46"/>
    </location>
</feature>
<evidence type="ECO:0000313" key="4">
    <source>
        <dbReference type="Proteomes" id="UP000034805"/>
    </source>
</evidence>
<gene>
    <name evidence="3" type="ORF">Z043_115312</name>
</gene>
<sequence length="86" mass="9534">MNGHVSQRPEAARDFSSQSCLSDSESEEEQGESTPFLSMQNMNVEPSTIYRPSDTRTHEPSGRKSARGNAQSRLTHTRSKPDNAPL</sequence>
<name>A0A0P7V1V1_SCLFO</name>
<dbReference type="EMBL" id="JARO02005796">
    <property type="protein sequence ID" value="KPP66214.1"/>
    <property type="molecule type" value="Genomic_DNA"/>
</dbReference>
<protein>
    <recommendedName>
        <fullName evidence="2">Neuregulin C-terminal domain-containing protein</fullName>
    </recommendedName>
</protein>
<evidence type="ECO:0000259" key="2">
    <source>
        <dbReference type="Pfam" id="PF02158"/>
    </source>
</evidence>
<reference evidence="3 4" key="1">
    <citation type="submission" date="2015-08" db="EMBL/GenBank/DDBJ databases">
        <title>The genome of the Asian arowana (Scleropages formosus).</title>
        <authorList>
            <person name="Tan M.H."/>
            <person name="Gan H.M."/>
            <person name="Croft L.J."/>
            <person name="Austin C.M."/>
        </authorList>
    </citation>
    <scope>NUCLEOTIDE SEQUENCE [LARGE SCALE GENOMIC DNA]</scope>
    <source>
        <strain evidence="3">Aro1</strain>
    </source>
</reference>
<feature type="compositionally biased region" description="Basic and acidic residues" evidence="1">
    <location>
        <begin position="53"/>
        <end position="62"/>
    </location>
</feature>